<feature type="region of interest" description="Disordered" evidence="5">
    <location>
        <begin position="1"/>
        <end position="97"/>
    </location>
</feature>
<dbReference type="GO" id="GO:0003676">
    <property type="term" value="F:nucleic acid binding"/>
    <property type="evidence" value="ECO:0007669"/>
    <property type="project" value="InterPro"/>
</dbReference>
<organism evidence="7">
    <name type="scientific">Trypanosoma congolense (strain IL3000)</name>
    <dbReference type="NCBI Taxonomy" id="1068625"/>
    <lineage>
        <taxon>Eukaryota</taxon>
        <taxon>Discoba</taxon>
        <taxon>Euglenozoa</taxon>
        <taxon>Kinetoplastea</taxon>
        <taxon>Metakinetoplastina</taxon>
        <taxon>Trypanosomatida</taxon>
        <taxon>Trypanosomatidae</taxon>
        <taxon>Trypanosoma</taxon>
        <taxon>Nannomonas</taxon>
    </lineage>
</organism>
<dbReference type="VEuPathDB" id="TriTrypDB:TcIL3000_3_3410"/>
<dbReference type="AlphaFoldDB" id="G0UKK1"/>
<accession>G0UKK1</accession>
<feature type="compositionally biased region" description="Basic residues" evidence="5">
    <location>
        <begin position="17"/>
        <end position="54"/>
    </location>
</feature>
<keyword evidence="2 4" id="KW-0863">Zinc-finger</keyword>
<dbReference type="PROSITE" id="PS50199">
    <property type="entry name" value="ZF_RANBP2_2"/>
    <property type="match status" value="1"/>
</dbReference>
<dbReference type="InterPro" id="IPR012677">
    <property type="entry name" value="Nucleotide-bd_a/b_plait_sf"/>
</dbReference>
<proteinExistence type="predicted"/>
<feature type="compositionally biased region" description="Low complexity" evidence="5">
    <location>
        <begin position="430"/>
        <end position="451"/>
    </location>
</feature>
<evidence type="ECO:0000256" key="2">
    <source>
        <dbReference type="ARBA" id="ARBA00022771"/>
    </source>
</evidence>
<evidence type="ECO:0000256" key="1">
    <source>
        <dbReference type="ARBA" id="ARBA00022723"/>
    </source>
</evidence>
<sequence>MDNNRREAYESCERAWRGHRSRSRSRRRSRQRGGSHQRSRSYRRSRSTRKRYRSPSRSSYSGSRYSSNGSAYSNSSSDESSRRHSRRRRRSPSRRTCGTAEALLKSKPYDFRHNQGVLERPATDWVCGVCSNPNSVNRKDCYRCGTIFSASINAVPSDEIRISNIPEGTTFSHVAEALRSLFSQYNDKCRIVAHDIPNTIDENNERPGFILFDSVTEATKALTYARSVLSIGDSLCPMEFSLQRRAKTKHCDTDKLSSCVDKCSSSGSTSAHAHQQLVEGLPRHLQPGVWKPIENFSSISEEKEYLDELSRYWEKLTQAQKDYYDESVRRTLAAQRRRQPTQVQAPAPMQAGDPTTAGCSVSAATSGMGAVSENGTSLQSVKNQLVDKKLSAKDSLEGPKVASKLKERLAMKKAQLNSANKTAATAESDGISSSAPITASSTALPSSTSSLGLPSKDLPATQPYLFFGLPIPQRFPTKTDYLLNSKSLSFRAGVIFRYVPPAVAERILPPSLRPPST</sequence>
<evidence type="ECO:0000259" key="6">
    <source>
        <dbReference type="PROSITE" id="PS50199"/>
    </source>
</evidence>
<feature type="domain" description="RanBP2-type" evidence="6">
    <location>
        <begin position="120"/>
        <end position="150"/>
    </location>
</feature>
<evidence type="ECO:0000256" key="4">
    <source>
        <dbReference type="PROSITE-ProRule" id="PRU00322"/>
    </source>
</evidence>
<feature type="compositionally biased region" description="Basic and acidic residues" evidence="5">
    <location>
        <begin position="1"/>
        <end position="16"/>
    </location>
</feature>
<dbReference type="PROSITE" id="PS01358">
    <property type="entry name" value="ZF_RANBP2_1"/>
    <property type="match status" value="1"/>
</dbReference>
<reference evidence="7" key="1">
    <citation type="journal article" date="2012" name="Proc. Natl. Acad. Sci. U.S.A.">
        <title>Antigenic diversity is generated by distinct evolutionary mechanisms in African trypanosome species.</title>
        <authorList>
            <person name="Jackson A.P."/>
            <person name="Berry A."/>
            <person name="Aslett M."/>
            <person name="Allison H.C."/>
            <person name="Burton P."/>
            <person name="Vavrova-Anderson J."/>
            <person name="Brown R."/>
            <person name="Browne H."/>
            <person name="Corton N."/>
            <person name="Hauser H."/>
            <person name="Gamble J."/>
            <person name="Gilderthorp R."/>
            <person name="Marcello L."/>
            <person name="McQuillan J."/>
            <person name="Otto T.D."/>
            <person name="Quail M.A."/>
            <person name="Sanders M.J."/>
            <person name="van Tonder A."/>
            <person name="Ginger M.L."/>
            <person name="Field M.C."/>
            <person name="Barry J.D."/>
            <person name="Hertz-Fowler C."/>
            <person name="Berriman M."/>
        </authorList>
    </citation>
    <scope>NUCLEOTIDE SEQUENCE</scope>
    <source>
        <strain evidence="7">IL3000</strain>
    </source>
</reference>
<feature type="region of interest" description="Disordered" evidence="5">
    <location>
        <begin position="334"/>
        <end position="376"/>
    </location>
</feature>
<dbReference type="InterPro" id="IPR035979">
    <property type="entry name" value="RBD_domain_sf"/>
</dbReference>
<feature type="compositionally biased region" description="Basic residues" evidence="5">
    <location>
        <begin position="83"/>
        <end position="93"/>
    </location>
</feature>
<dbReference type="CDD" id="cd00590">
    <property type="entry name" value="RRM_SF"/>
    <property type="match status" value="1"/>
</dbReference>
<feature type="compositionally biased region" description="Low complexity" evidence="5">
    <location>
        <begin position="55"/>
        <end position="78"/>
    </location>
</feature>
<feature type="region of interest" description="Disordered" evidence="5">
    <location>
        <begin position="420"/>
        <end position="451"/>
    </location>
</feature>
<dbReference type="InterPro" id="IPR001876">
    <property type="entry name" value="Znf_RanBP2"/>
</dbReference>
<dbReference type="SUPFAM" id="SSF54928">
    <property type="entry name" value="RNA-binding domain, RBD"/>
    <property type="match status" value="1"/>
</dbReference>
<dbReference type="EMBL" id="HE575316">
    <property type="protein sequence ID" value="CCC89906.1"/>
    <property type="molecule type" value="Genomic_DNA"/>
</dbReference>
<keyword evidence="3" id="KW-0862">Zinc</keyword>
<evidence type="ECO:0000256" key="5">
    <source>
        <dbReference type="SAM" id="MobiDB-lite"/>
    </source>
</evidence>
<gene>
    <name evidence="7" type="ORF">TCIL3000_3_3410</name>
</gene>
<keyword evidence="1" id="KW-0479">Metal-binding</keyword>
<name>G0UKK1_TRYCI</name>
<protein>
    <submittedName>
        <fullName evidence="7">Uncharacterized protein TCIL3000_3_3410</fullName>
    </submittedName>
</protein>
<evidence type="ECO:0000256" key="3">
    <source>
        <dbReference type="ARBA" id="ARBA00022833"/>
    </source>
</evidence>
<dbReference type="GO" id="GO:0008270">
    <property type="term" value="F:zinc ion binding"/>
    <property type="evidence" value="ECO:0007669"/>
    <property type="project" value="UniProtKB-KW"/>
</dbReference>
<dbReference type="Gene3D" id="3.30.70.330">
    <property type="match status" value="1"/>
</dbReference>
<dbReference type="SUPFAM" id="SSF90209">
    <property type="entry name" value="Ran binding protein zinc finger-like"/>
    <property type="match status" value="1"/>
</dbReference>
<evidence type="ECO:0000313" key="7">
    <source>
        <dbReference type="EMBL" id="CCC89906.1"/>
    </source>
</evidence>
<dbReference type="InterPro" id="IPR036443">
    <property type="entry name" value="Znf_RanBP2_sf"/>
</dbReference>